<dbReference type="GO" id="GO:0000160">
    <property type="term" value="P:phosphorelay signal transduction system"/>
    <property type="evidence" value="ECO:0007669"/>
    <property type="project" value="UniProtKB-KW"/>
</dbReference>
<dbReference type="SMART" id="SM00448">
    <property type="entry name" value="REC"/>
    <property type="match status" value="1"/>
</dbReference>
<reference evidence="7" key="1">
    <citation type="submission" date="2020-07" db="EMBL/GenBank/DDBJ databases">
        <title>Severe corrosion of carbon steel in oil field produced water can be linked to methanogenic archaea containing a special type of NiFe hydrogenase.</title>
        <authorList>
            <person name="Lahme S."/>
            <person name="Mand J."/>
            <person name="Longwell J."/>
            <person name="Smith R."/>
            <person name="Enning D."/>
        </authorList>
    </citation>
    <scope>NUCLEOTIDE SEQUENCE</scope>
    <source>
        <strain evidence="7">MIC098Bin6</strain>
    </source>
</reference>
<evidence type="ECO:0000256" key="4">
    <source>
        <dbReference type="ARBA" id="ARBA00023163"/>
    </source>
</evidence>
<dbReference type="InterPro" id="IPR011006">
    <property type="entry name" value="CheY-like_superfamily"/>
</dbReference>
<feature type="domain" description="Response regulatory" evidence="6">
    <location>
        <begin position="5"/>
        <end position="119"/>
    </location>
</feature>
<dbReference type="SUPFAM" id="SSF52172">
    <property type="entry name" value="CheY-like"/>
    <property type="match status" value="1"/>
</dbReference>
<comment type="caution">
    <text evidence="7">The sequence shown here is derived from an EMBL/GenBank/DDBJ whole genome shotgun (WGS) entry which is preliminary data.</text>
</comment>
<evidence type="ECO:0000313" key="8">
    <source>
        <dbReference type="Proteomes" id="UP000706172"/>
    </source>
</evidence>
<dbReference type="InterPro" id="IPR050595">
    <property type="entry name" value="Bact_response_regulator"/>
</dbReference>
<keyword evidence="4" id="KW-0804">Transcription</keyword>
<evidence type="ECO:0000256" key="1">
    <source>
        <dbReference type="ARBA" id="ARBA00022553"/>
    </source>
</evidence>
<dbReference type="Proteomes" id="UP000706172">
    <property type="component" value="Unassembled WGS sequence"/>
</dbReference>
<keyword evidence="1 5" id="KW-0597">Phosphoprotein</keyword>
<keyword evidence="2" id="KW-0902">Two-component regulatory system</keyword>
<dbReference type="InterPro" id="IPR001789">
    <property type="entry name" value="Sig_transdc_resp-reg_receiver"/>
</dbReference>
<sequence>MKGSKILLVDDEIVFTTNMSRLLVNRGYHVTAVNSGDAAIQELEKEDFDVVVLDLKMPGMDGIETLKEIKKLDLFTQTLILTGHGSIDTALEAVRLGAYDYLTKPCEIDDLVSKIECAWQKKDEHVKEEMQENVQKIIESPHSVFDLYPSKDKKK</sequence>
<evidence type="ECO:0000256" key="5">
    <source>
        <dbReference type="PROSITE-ProRule" id="PRU00169"/>
    </source>
</evidence>
<evidence type="ECO:0000259" key="6">
    <source>
        <dbReference type="PROSITE" id="PS50110"/>
    </source>
</evidence>
<evidence type="ECO:0000256" key="3">
    <source>
        <dbReference type="ARBA" id="ARBA00023015"/>
    </source>
</evidence>
<protein>
    <submittedName>
        <fullName evidence="7">Response regulator</fullName>
    </submittedName>
</protein>
<keyword evidence="3" id="KW-0805">Transcription regulation</keyword>
<dbReference type="PANTHER" id="PTHR44591:SF14">
    <property type="entry name" value="PROTEIN PILG"/>
    <property type="match status" value="1"/>
</dbReference>
<name>A0A931G9P5_9BACT</name>
<dbReference type="PROSITE" id="PS50110">
    <property type="entry name" value="RESPONSE_REGULATORY"/>
    <property type="match status" value="1"/>
</dbReference>
<dbReference type="FunFam" id="3.40.50.2300:FF:000018">
    <property type="entry name" value="DNA-binding transcriptional regulator NtrC"/>
    <property type="match status" value="1"/>
</dbReference>
<gene>
    <name evidence="7" type="ORF">H0S81_11895</name>
</gene>
<dbReference type="PANTHER" id="PTHR44591">
    <property type="entry name" value="STRESS RESPONSE REGULATOR PROTEIN 1"/>
    <property type="match status" value="1"/>
</dbReference>
<organism evidence="7 8">
    <name type="scientific">Desulfotignum balticum</name>
    <dbReference type="NCBI Taxonomy" id="115781"/>
    <lineage>
        <taxon>Bacteria</taxon>
        <taxon>Pseudomonadati</taxon>
        <taxon>Thermodesulfobacteriota</taxon>
        <taxon>Desulfobacteria</taxon>
        <taxon>Desulfobacterales</taxon>
        <taxon>Desulfobacteraceae</taxon>
        <taxon>Desulfotignum</taxon>
    </lineage>
</organism>
<proteinExistence type="predicted"/>
<accession>A0A931G9P5</accession>
<dbReference type="Pfam" id="PF00072">
    <property type="entry name" value="Response_reg"/>
    <property type="match status" value="1"/>
</dbReference>
<feature type="modified residue" description="4-aspartylphosphate" evidence="5">
    <location>
        <position position="54"/>
    </location>
</feature>
<dbReference type="Gene3D" id="3.40.50.2300">
    <property type="match status" value="1"/>
</dbReference>
<dbReference type="EMBL" id="JACCQK010000816">
    <property type="protein sequence ID" value="MBG0780615.1"/>
    <property type="molecule type" value="Genomic_DNA"/>
</dbReference>
<dbReference type="AlphaFoldDB" id="A0A931G9P5"/>
<evidence type="ECO:0000256" key="2">
    <source>
        <dbReference type="ARBA" id="ARBA00023012"/>
    </source>
</evidence>
<evidence type="ECO:0000313" key="7">
    <source>
        <dbReference type="EMBL" id="MBG0780615.1"/>
    </source>
</evidence>